<evidence type="ECO:0000313" key="2">
    <source>
        <dbReference type="EMBL" id="PAQ02918.1"/>
    </source>
</evidence>
<dbReference type="InterPro" id="IPR010260">
    <property type="entry name" value="AlpA"/>
</dbReference>
<sequence length="123" mass="14449">MTKKPDRVRILMIPYQDYDDKDPVGYSGPATVLTGLPRNIRRNELRLIVPLADSTIYEMEKREEFPRRFNLTPRCIVWDLEEVEAWLEQRRQTCLEGRAKIAPGPDVHQRKARPVKQTDRSSD</sequence>
<gene>
    <name evidence="2" type="ORF">CIT25_05740</name>
</gene>
<name>A0AB36RDV5_9HYPH</name>
<comment type="caution">
    <text evidence="2">The sequence shown here is derived from an EMBL/GenBank/DDBJ whole genome shotgun (WGS) entry which is preliminary data.</text>
</comment>
<dbReference type="EMBL" id="NPKI01000011">
    <property type="protein sequence ID" value="PAQ02918.1"/>
    <property type="molecule type" value="Genomic_DNA"/>
</dbReference>
<evidence type="ECO:0000256" key="1">
    <source>
        <dbReference type="SAM" id="MobiDB-lite"/>
    </source>
</evidence>
<organism evidence="2 3">
    <name type="scientific">Mesorhizobium mediterraneum</name>
    <dbReference type="NCBI Taxonomy" id="43617"/>
    <lineage>
        <taxon>Bacteria</taxon>
        <taxon>Pseudomonadati</taxon>
        <taxon>Pseudomonadota</taxon>
        <taxon>Alphaproteobacteria</taxon>
        <taxon>Hyphomicrobiales</taxon>
        <taxon>Phyllobacteriaceae</taxon>
        <taxon>Mesorhizobium</taxon>
    </lineage>
</organism>
<protein>
    <recommendedName>
        <fullName evidence="4">AlpA family transcriptional regulator</fullName>
    </recommendedName>
</protein>
<reference evidence="3" key="1">
    <citation type="submission" date="2017-08" db="EMBL/GenBank/DDBJ databases">
        <title>Mesorhizobium wenxinae sp. nov., a novel rhizobial species isolated from root nodules of chickpea (Cicer arietinum L.).</title>
        <authorList>
            <person name="Zhang J."/>
        </authorList>
    </citation>
    <scope>NUCLEOTIDE SEQUENCE [LARGE SCALE GENOMIC DNA]</scope>
    <source>
        <strain evidence="3">USDA 3392</strain>
    </source>
</reference>
<dbReference type="AlphaFoldDB" id="A0AB36RDV5"/>
<dbReference type="Proteomes" id="UP000216215">
    <property type="component" value="Unassembled WGS sequence"/>
</dbReference>
<dbReference type="Pfam" id="PF05930">
    <property type="entry name" value="Phage_AlpA"/>
    <property type="match status" value="1"/>
</dbReference>
<dbReference type="RefSeq" id="WP_095483599.1">
    <property type="nucleotide sequence ID" value="NZ_CP088151.1"/>
</dbReference>
<feature type="region of interest" description="Disordered" evidence="1">
    <location>
        <begin position="100"/>
        <end position="123"/>
    </location>
</feature>
<evidence type="ECO:0008006" key="4">
    <source>
        <dbReference type="Google" id="ProtNLM"/>
    </source>
</evidence>
<keyword evidence="3" id="KW-1185">Reference proteome</keyword>
<dbReference type="Gene3D" id="1.10.238.160">
    <property type="match status" value="1"/>
</dbReference>
<accession>A0AB36RDV5</accession>
<proteinExistence type="predicted"/>
<evidence type="ECO:0000313" key="3">
    <source>
        <dbReference type="Proteomes" id="UP000216215"/>
    </source>
</evidence>